<dbReference type="PANTHER" id="PTHR43174">
    <property type="entry name" value="UDP-N-ACETYLGLUCOSAMINE 2-EPIMERASE"/>
    <property type="match status" value="1"/>
</dbReference>
<name>A0ABX2ECT9_9BURK</name>
<dbReference type="GO" id="GO:0008761">
    <property type="term" value="F:UDP-N-acetylglucosamine 2-epimerase activity"/>
    <property type="evidence" value="ECO:0007669"/>
    <property type="project" value="UniProtKB-EC"/>
</dbReference>
<feature type="domain" description="UDP-N-acetylglucosamine 2-epimerase" evidence="2">
    <location>
        <begin position="41"/>
        <end position="376"/>
    </location>
</feature>
<comment type="caution">
    <text evidence="3">The sequence shown here is derived from an EMBL/GenBank/DDBJ whole genome shotgun (WGS) entry which is preliminary data.</text>
</comment>
<evidence type="ECO:0000313" key="4">
    <source>
        <dbReference type="Proteomes" id="UP000737171"/>
    </source>
</evidence>
<dbReference type="EMBL" id="JABRWJ010000002">
    <property type="protein sequence ID" value="NRF66496.1"/>
    <property type="molecule type" value="Genomic_DNA"/>
</dbReference>
<dbReference type="SUPFAM" id="SSF53756">
    <property type="entry name" value="UDP-Glycosyltransferase/glycogen phosphorylase"/>
    <property type="match status" value="1"/>
</dbReference>
<dbReference type="InterPro" id="IPR003331">
    <property type="entry name" value="UDP_GlcNAc_Epimerase_2_dom"/>
</dbReference>
<protein>
    <submittedName>
        <fullName evidence="3">UDP-N-acetylglucosamine 2-epimerase (Non-hydrolyzing)</fullName>
        <ecNumber evidence="3">5.1.3.14</ecNumber>
    </submittedName>
</protein>
<keyword evidence="1 3" id="KW-0413">Isomerase</keyword>
<gene>
    <name evidence="3" type="primary">wecB</name>
    <name evidence="3" type="ORF">HLB44_05835</name>
</gene>
<dbReference type="InterPro" id="IPR029767">
    <property type="entry name" value="WecB-like"/>
</dbReference>
<dbReference type="PANTHER" id="PTHR43174:SF1">
    <property type="entry name" value="UDP-N-ACETYLGLUCOSAMINE 2-EPIMERASE"/>
    <property type="match status" value="1"/>
</dbReference>
<evidence type="ECO:0000259" key="2">
    <source>
        <dbReference type="Pfam" id="PF02350"/>
    </source>
</evidence>
<dbReference type="RefSeq" id="WP_173121616.1">
    <property type="nucleotide sequence ID" value="NZ_JABRWJ010000002.1"/>
</dbReference>
<dbReference type="EC" id="5.1.3.14" evidence="3"/>
<accession>A0ABX2ECT9</accession>
<dbReference type="Pfam" id="PF02350">
    <property type="entry name" value="Epimerase_2"/>
    <property type="match status" value="1"/>
</dbReference>
<reference evidence="3 4" key="1">
    <citation type="submission" date="2020-05" db="EMBL/GenBank/DDBJ databases">
        <title>Aquincola sp. isolate from soil.</title>
        <authorList>
            <person name="Han J."/>
            <person name="Kim D.-U."/>
        </authorList>
    </citation>
    <scope>NUCLEOTIDE SEQUENCE [LARGE SCALE GENOMIC DNA]</scope>
    <source>
        <strain evidence="3 4">S2</strain>
    </source>
</reference>
<dbReference type="CDD" id="cd03786">
    <property type="entry name" value="GTB_UDP-GlcNAc_2-Epimerase"/>
    <property type="match status" value="1"/>
</dbReference>
<dbReference type="NCBIfam" id="TIGR00236">
    <property type="entry name" value="wecB"/>
    <property type="match status" value="1"/>
</dbReference>
<sequence>MTSPASPAPASIGPVICVVGARPNFMKMAPILRALAAHEPPIPALLVHTGQHYDHGMSHQLFIDLRLPQPDINLEVGSGSHAVQTAEVMRRFEPVIDEHKPSCVLVVGDVNSTLACTLVAVKRNVPVAHVEAGLRSYDRKMPEEINRVLTDQVADRLYTTERSAADNLLREGVAPERVCFAGNVMIDSLLDSRERARSAADTLRQHGLDAALLQHPKGYGVVTMHRPSNVDDAVTLRGLLETLAMVARDLPLVFAMHPRTRSNIERFGLGGLLDPARVAVLPPQGYLEMVGLMGGAALVLTDSGGLQEETTALGVPCLTMRENTERPITVEQGTNTMVGRERAAILAGVADILEGRGKRGRVPEYWDGHAAERIAADLWPWLQAGGH</sequence>
<dbReference type="Proteomes" id="UP000737171">
    <property type="component" value="Unassembled WGS sequence"/>
</dbReference>
<evidence type="ECO:0000313" key="3">
    <source>
        <dbReference type="EMBL" id="NRF66496.1"/>
    </source>
</evidence>
<keyword evidence="4" id="KW-1185">Reference proteome</keyword>
<comment type="similarity">
    <text evidence="1">Belongs to the UDP-N-acetylglucosamine 2-epimerase family.</text>
</comment>
<organism evidence="3 4">
    <name type="scientific">Pseudaquabacterium terrae</name>
    <dbReference type="NCBI Taxonomy" id="2732868"/>
    <lineage>
        <taxon>Bacteria</taxon>
        <taxon>Pseudomonadati</taxon>
        <taxon>Pseudomonadota</taxon>
        <taxon>Betaproteobacteria</taxon>
        <taxon>Burkholderiales</taxon>
        <taxon>Sphaerotilaceae</taxon>
        <taxon>Pseudaquabacterium</taxon>
    </lineage>
</organism>
<evidence type="ECO:0000256" key="1">
    <source>
        <dbReference type="RuleBase" id="RU003513"/>
    </source>
</evidence>
<proteinExistence type="inferred from homology"/>
<dbReference type="Gene3D" id="3.40.50.2000">
    <property type="entry name" value="Glycogen Phosphorylase B"/>
    <property type="match status" value="2"/>
</dbReference>